<keyword evidence="2" id="KW-1133">Transmembrane helix</keyword>
<dbReference type="AlphaFoldDB" id="A0A9W8HF00"/>
<name>A0A9W8HF00_9FUNG</name>
<organism evidence="4 5">
    <name type="scientific">Coemansia interrupta</name>
    <dbReference type="NCBI Taxonomy" id="1126814"/>
    <lineage>
        <taxon>Eukaryota</taxon>
        <taxon>Fungi</taxon>
        <taxon>Fungi incertae sedis</taxon>
        <taxon>Zoopagomycota</taxon>
        <taxon>Kickxellomycotina</taxon>
        <taxon>Kickxellomycetes</taxon>
        <taxon>Kickxellales</taxon>
        <taxon>Kickxellaceae</taxon>
        <taxon>Coemansia</taxon>
    </lineage>
</organism>
<feature type="domain" description="DUF3533" evidence="3">
    <location>
        <begin position="260"/>
        <end position="614"/>
    </location>
</feature>
<evidence type="ECO:0000313" key="5">
    <source>
        <dbReference type="Proteomes" id="UP001140172"/>
    </source>
</evidence>
<reference evidence="4" key="1">
    <citation type="submission" date="2022-07" db="EMBL/GenBank/DDBJ databases">
        <title>Phylogenomic reconstructions and comparative analyses of Kickxellomycotina fungi.</title>
        <authorList>
            <person name="Reynolds N.K."/>
            <person name="Stajich J.E."/>
            <person name="Barry K."/>
            <person name="Grigoriev I.V."/>
            <person name="Crous P."/>
            <person name="Smith M.E."/>
        </authorList>
    </citation>
    <scope>NUCLEOTIDE SEQUENCE</scope>
    <source>
        <strain evidence="4">BCRC 34489</strain>
    </source>
</reference>
<dbReference type="PANTHER" id="PTHR34814">
    <property type="entry name" value="NITROSOGUANIDINE RESISTANCE PROTEIN SNG1"/>
    <property type="match status" value="1"/>
</dbReference>
<dbReference type="GO" id="GO:0016020">
    <property type="term" value="C:membrane"/>
    <property type="evidence" value="ECO:0007669"/>
    <property type="project" value="TreeGrafter"/>
</dbReference>
<protein>
    <recommendedName>
        <fullName evidence="3">DUF3533 domain-containing protein</fullName>
    </recommendedName>
</protein>
<dbReference type="OrthoDB" id="2140105at2759"/>
<feature type="transmembrane region" description="Helical" evidence="2">
    <location>
        <begin position="439"/>
        <end position="461"/>
    </location>
</feature>
<keyword evidence="2" id="KW-0812">Transmembrane</keyword>
<keyword evidence="2" id="KW-0472">Membrane</keyword>
<gene>
    <name evidence="4" type="ORF">GGI15_002068</name>
</gene>
<evidence type="ECO:0000256" key="2">
    <source>
        <dbReference type="SAM" id="Phobius"/>
    </source>
</evidence>
<feature type="region of interest" description="Disordered" evidence="1">
    <location>
        <begin position="1"/>
        <end position="20"/>
    </location>
</feature>
<proteinExistence type="predicted"/>
<sequence length="712" mass="78633">MSTGDADEDSGSSDNSRSTAYDSAMHIRECARKSAHIVIAMVKQHAGVSTALPVFAESTPAHHIAEAAVDFIWKLGLEHPETGLVPEDDYDRIRMLQFLYVWATNIAPLLYERDRIHSISPDLATLSGWIALQRRRHAKRRGAFWNGRIPSAVEIAVAPFADTLLHSGFIPDTPEYSSLSAWLAAADLGPYWQTLQAYNRIEGSLIFASDDTVAIDMFSIFSWHAQPEDAGRVDLRDTDLRRTVKRSLWAYLELAIISTGMLWTGLPLFFGSMYRRSVHANNLDIYVIDLDGGYLGSNVTRMVMDIEVTPATPLWYQKSGFDTVADAKDWVRKNAWGALVINPGASSRLDDALNNGADYDATDALTLIPSSGRHPVAEMLFVDSALTNAAYAVNQKFALIQIDAYKEAQTDSQQINYNALFNPILSKTTDASPAGFSNAAVLTTFATLTCVLCTIAFLIMWKLTSFSFFQRVRFCDLYSMWLVLLLGLALGLSLNISFAILAFRGPDYNELALTYTGATFFKLWFTFAAEALALGLWLFNWFLFLPPHFLAWPSIATVITDVISCMGCPELAPKFYSIMYATPAYNAGHIAMYVISGAYPENGKLAGILVAEIVATGLALGGSIWLRQFFVLRGISDTHGFYRGYTYFHSTVPYYKDKDAAPAHDVSHVIKSGRLDNESTLSPGRRHGPSSDIDITDCDSDNVSLRAGNLGV</sequence>
<dbReference type="InterPro" id="IPR022703">
    <property type="entry name" value="DUF3533"/>
</dbReference>
<feature type="transmembrane region" description="Helical" evidence="2">
    <location>
        <begin position="605"/>
        <end position="626"/>
    </location>
</feature>
<evidence type="ECO:0000313" key="4">
    <source>
        <dbReference type="EMBL" id="KAJ2785002.1"/>
    </source>
</evidence>
<dbReference type="InterPro" id="IPR053001">
    <property type="entry name" value="MNNG_permease-like"/>
</dbReference>
<feature type="transmembrane region" description="Helical" evidence="2">
    <location>
        <begin position="481"/>
        <end position="503"/>
    </location>
</feature>
<dbReference type="Pfam" id="PF12051">
    <property type="entry name" value="DUF3533"/>
    <property type="match status" value="1"/>
</dbReference>
<evidence type="ECO:0000256" key="1">
    <source>
        <dbReference type="SAM" id="MobiDB-lite"/>
    </source>
</evidence>
<feature type="transmembrane region" description="Helical" evidence="2">
    <location>
        <begin position="523"/>
        <end position="543"/>
    </location>
</feature>
<comment type="caution">
    <text evidence="4">The sequence shown here is derived from an EMBL/GenBank/DDBJ whole genome shotgun (WGS) entry which is preliminary data.</text>
</comment>
<accession>A0A9W8HF00</accession>
<dbReference type="EMBL" id="JANBUM010000099">
    <property type="protein sequence ID" value="KAJ2785002.1"/>
    <property type="molecule type" value="Genomic_DNA"/>
</dbReference>
<keyword evidence="5" id="KW-1185">Reference proteome</keyword>
<feature type="transmembrane region" description="Helical" evidence="2">
    <location>
        <begin position="580"/>
        <end position="599"/>
    </location>
</feature>
<evidence type="ECO:0000259" key="3">
    <source>
        <dbReference type="Pfam" id="PF12051"/>
    </source>
</evidence>
<dbReference type="Proteomes" id="UP001140172">
    <property type="component" value="Unassembled WGS sequence"/>
</dbReference>
<feature type="compositionally biased region" description="Acidic residues" evidence="1">
    <location>
        <begin position="1"/>
        <end position="11"/>
    </location>
</feature>
<dbReference type="PANTHER" id="PTHR34814:SF2">
    <property type="entry name" value="DUF3533 DOMAIN-CONTAINING PROTEIN"/>
    <property type="match status" value="1"/>
</dbReference>
<feature type="transmembrane region" description="Helical" evidence="2">
    <location>
        <begin position="248"/>
        <end position="270"/>
    </location>
</feature>